<feature type="domain" description="NAD(P)-binding" evidence="1">
    <location>
        <begin position="9"/>
        <end position="184"/>
    </location>
</feature>
<dbReference type="EMBL" id="LDRC01000060">
    <property type="protein sequence ID" value="KTR51125.1"/>
    <property type="molecule type" value="Genomic_DNA"/>
</dbReference>
<dbReference type="PATRIC" id="fig|465820.4.peg.2605"/>
<dbReference type="Pfam" id="PF13460">
    <property type="entry name" value="NAD_binding_10"/>
    <property type="match status" value="1"/>
</dbReference>
<dbReference type="InterPro" id="IPR036291">
    <property type="entry name" value="NAD(P)-bd_dom_sf"/>
</dbReference>
<evidence type="ECO:0000259" key="1">
    <source>
        <dbReference type="Pfam" id="PF13460"/>
    </source>
</evidence>
<dbReference type="InterPro" id="IPR051604">
    <property type="entry name" value="Ergot_Alk_Oxidoreductase"/>
</dbReference>
<reference evidence="2 3" key="1">
    <citation type="journal article" date="2016" name="Front. Microbiol.">
        <title>Genomic Resource of Rice Seed Associated Bacteria.</title>
        <authorList>
            <person name="Midha S."/>
            <person name="Bansal K."/>
            <person name="Sharma S."/>
            <person name="Kumar N."/>
            <person name="Patil P.P."/>
            <person name="Chaudhry V."/>
            <person name="Patil P.B."/>
        </authorList>
    </citation>
    <scope>NUCLEOTIDE SEQUENCE [LARGE SCALE GENOMIC DNA]</scope>
    <source>
        <strain evidence="2 3">NS359</strain>
    </source>
</reference>
<sequence length="292" mass="31198">MTDTIAITGVTGDVGGKTLELLHDSGAPVRAVVRRPDQAERLRARGIDARLADLDDLDALTRALEGVDRFFLVTPVSERQAQQGETGVRAAQRSGVPRVVHLSGGDAAEHSPMPWAAAAWRTDRLLRDSGLAWTILHPSAFMTNLLPSAPAIGRGWYPHTTGRGRAGWIDTADIARTAATVLTEDGHDGTEPVLTGPAALDAHGIAAGLSSGLGRRVRPLHLPSRVYRAVVRAGGVPAWQAEGLRQQFGRVLRRGLDGVDVMSDDVARITGRPPRSLADWARGKREQLTGRG</sequence>
<dbReference type="STRING" id="465820.NS263_07145"/>
<dbReference type="PANTHER" id="PTHR43162">
    <property type="match status" value="1"/>
</dbReference>
<dbReference type="InterPro" id="IPR016040">
    <property type="entry name" value="NAD(P)-bd_dom"/>
</dbReference>
<accession>A0A147DNV7</accession>
<dbReference type="RefSeq" id="WP_058750208.1">
    <property type="nucleotide sequence ID" value="NZ_LDRC01000060.1"/>
</dbReference>
<organism evidence="2 3">
    <name type="scientific">Curtobacterium oceanosedimentum</name>
    <dbReference type="NCBI Taxonomy" id="465820"/>
    <lineage>
        <taxon>Bacteria</taxon>
        <taxon>Bacillati</taxon>
        <taxon>Actinomycetota</taxon>
        <taxon>Actinomycetes</taxon>
        <taxon>Micrococcales</taxon>
        <taxon>Microbacteriaceae</taxon>
        <taxon>Curtobacterium</taxon>
    </lineage>
</organism>
<dbReference type="AlphaFoldDB" id="A0A147DNV7"/>
<dbReference type="Proteomes" id="UP000072763">
    <property type="component" value="Unassembled WGS sequence"/>
</dbReference>
<protein>
    <recommendedName>
        <fullName evidence="1">NAD(P)-binding domain-containing protein</fullName>
    </recommendedName>
</protein>
<dbReference type="SUPFAM" id="SSF51735">
    <property type="entry name" value="NAD(P)-binding Rossmann-fold domains"/>
    <property type="match status" value="1"/>
</dbReference>
<dbReference type="OrthoDB" id="3243290at2"/>
<evidence type="ECO:0000313" key="2">
    <source>
        <dbReference type="EMBL" id="KTR51125.1"/>
    </source>
</evidence>
<name>A0A147DNV7_9MICO</name>
<proteinExistence type="predicted"/>
<dbReference type="PANTHER" id="PTHR43162:SF1">
    <property type="entry name" value="PRESTALK A DIFFERENTIATION PROTEIN A"/>
    <property type="match status" value="1"/>
</dbReference>
<comment type="caution">
    <text evidence="2">The sequence shown here is derived from an EMBL/GenBank/DDBJ whole genome shotgun (WGS) entry which is preliminary data.</text>
</comment>
<evidence type="ECO:0000313" key="3">
    <source>
        <dbReference type="Proteomes" id="UP000072763"/>
    </source>
</evidence>
<dbReference type="Gene3D" id="3.40.50.720">
    <property type="entry name" value="NAD(P)-binding Rossmann-like Domain"/>
    <property type="match status" value="1"/>
</dbReference>
<dbReference type="Gene3D" id="3.90.25.10">
    <property type="entry name" value="UDP-galactose 4-epimerase, domain 1"/>
    <property type="match status" value="1"/>
</dbReference>
<gene>
    <name evidence="2" type="ORF">NS359_11775</name>
</gene>